<dbReference type="Gene3D" id="1.10.10.60">
    <property type="entry name" value="Homeodomain-like"/>
    <property type="match status" value="1"/>
</dbReference>
<evidence type="ECO:0000259" key="8">
    <source>
        <dbReference type="PROSITE" id="PS51736"/>
    </source>
</evidence>
<accession>A0A5C4U129</accession>
<evidence type="ECO:0000256" key="7">
    <source>
        <dbReference type="SAM" id="MobiDB-lite"/>
    </source>
</evidence>
<dbReference type="SUPFAM" id="SSF53041">
    <property type="entry name" value="Resolvase-like"/>
    <property type="match status" value="1"/>
</dbReference>
<proteinExistence type="inferred from homology"/>
<dbReference type="GO" id="GO:0015074">
    <property type="term" value="P:DNA integration"/>
    <property type="evidence" value="ECO:0007669"/>
    <property type="project" value="UniProtKB-KW"/>
</dbReference>
<dbReference type="PANTHER" id="PTHR30461:SF26">
    <property type="entry name" value="RESOLVASE HOMOLOG YNEB"/>
    <property type="match status" value="1"/>
</dbReference>
<dbReference type="Gene3D" id="3.40.50.1390">
    <property type="entry name" value="Resolvase, N-terminal catalytic domain"/>
    <property type="match status" value="1"/>
</dbReference>
<keyword evidence="2" id="KW-0229">DNA integration</keyword>
<dbReference type="InterPro" id="IPR006119">
    <property type="entry name" value="Resolv_N"/>
</dbReference>
<sequence>MTNRTESSLSLETPEQSGSVSGHKVGYARVSSPQQNLARQIEQLEAESVDTYFTDEASGSSRSRPGLEEALRYLRSGDQLVVTSMDRCARSLADLHSIVDELVGKGVSVKFLKEGQVYSQDSTPVATLMLGLLGAVAEFERSIIRDRQAEGIARAKQRGVYKGRAKALTDEQVDQARQWVGEGIPKAEVARRLKIGRTTLYAYLNQEPR</sequence>
<protein>
    <submittedName>
        <fullName evidence="9">Recombinase family protein</fullName>
    </submittedName>
</protein>
<feature type="compositionally biased region" description="Polar residues" evidence="7">
    <location>
        <begin position="1"/>
        <end position="20"/>
    </location>
</feature>
<dbReference type="AlphaFoldDB" id="A0A5C4U129"/>
<dbReference type="InterPro" id="IPR036162">
    <property type="entry name" value="Resolvase-like_N_sf"/>
</dbReference>
<dbReference type="Pfam" id="PF02796">
    <property type="entry name" value="HTH_7"/>
    <property type="match status" value="1"/>
</dbReference>
<reference evidence="9 10" key="1">
    <citation type="submission" date="2019-06" db="EMBL/GenBank/DDBJ databases">
        <authorList>
            <person name="Li J."/>
        </authorList>
    </citation>
    <scope>NUCLEOTIDE SEQUENCE [LARGE SCALE GENOMIC DNA]</scope>
    <source>
        <strain evidence="9 10">LMG 28165</strain>
    </source>
</reference>
<dbReference type="Proteomes" id="UP000312032">
    <property type="component" value="Unassembled WGS sequence"/>
</dbReference>
<dbReference type="InterPro" id="IPR009057">
    <property type="entry name" value="Homeodomain-like_sf"/>
</dbReference>
<dbReference type="CDD" id="cd03768">
    <property type="entry name" value="SR_ResInv"/>
    <property type="match status" value="1"/>
</dbReference>
<evidence type="ECO:0000256" key="3">
    <source>
        <dbReference type="ARBA" id="ARBA00023125"/>
    </source>
</evidence>
<feature type="active site" description="O-(5'-phospho-DNA)-serine intermediate" evidence="5 6">
    <location>
        <position position="31"/>
    </location>
</feature>
<dbReference type="GO" id="GO:0003677">
    <property type="term" value="F:DNA binding"/>
    <property type="evidence" value="ECO:0007669"/>
    <property type="project" value="UniProtKB-KW"/>
</dbReference>
<dbReference type="EMBL" id="VDHJ01000023">
    <property type="protein sequence ID" value="TNL94360.1"/>
    <property type="molecule type" value="Genomic_DNA"/>
</dbReference>
<keyword evidence="10" id="KW-1185">Reference proteome</keyword>
<dbReference type="GO" id="GO:0000150">
    <property type="term" value="F:DNA strand exchange activity"/>
    <property type="evidence" value="ECO:0007669"/>
    <property type="project" value="InterPro"/>
</dbReference>
<dbReference type="PANTHER" id="PTHR30461">
    <property type="entry name" value="DNA-INVERTASE FROM LAMBDOID PROPHAGE"/>
    <property type="match status" value="1"/>
</dbReference>
<dbReference type="RefSeq" id="WP_139466456.1">
    <property type="nucleotide sequence ID" value="NZ_VDHJ01000023.1"/>
</dbReference>
<evidence type="ECO:0000256" key="4">
    <source>
        <dbReference type="ARBA" id="ARBA00023172"/>
    </source>
</evidence>
<dbReference type="InterPro" id="IPR006118">
    <property type="entry name" value="Recombinase_CS"/>
</dbReference>
<keyword evidence="3" id="KW-0238">DNA-binding</keyword>
<keyword evidence="4" id="KW-0233">DNA recombination</keyword>
<name>A0A5C4U129_9CORY</name>
<evidence type="ECO:0000256" key="2">
    <source>
        <dbReference type="ARBA" id="ARBA00022908"/>
    </source>
</evidence>
<dbReference type="OrthoDB" id="3405463at2"/>
<dbReference type="SMART" id="SM00857">
    <property type="entry name" value="Resolvase"/>
    <property type="match status" value="1"/>
</dbReference>
<evidence type="ECO:0000313" key="9">
    <source>
        <dbReference type="EMBL" id="TNL94360.1"/>
    </source>
</evidence>
<organism evidence="9 10">
    <name type="scientific">Corynebacterium tapiri</name>
    <dbReference type="NCBI Taxonomy" id="1448266"/>
    <lineage>
        <taxon>Bacteria</taxon>
        <taxon>Bacillati</taxon>
        <taxon>Actinomycetota</taxon>
        <taxon>Actinomycetes</taxon>
        <taxon>Mycobacteriales</taxon>
        <taxon>Corynebacteriaceae</taxon>
        <taxon>Corynebacterium</taxon>
    </lineage>
</organism>
<evidence type="ECO:0000256" key="6">
    <source>
        <dbReference type="PROSITE-ProRule" id="PRU10137"/>
    </source>
</evidence>
<dbReference type="PROSITE" id="PS51736">
    <property type="entry name" value="RECOMBINASES_3"/>
    <property type="match status" value="1"/>
</dbReference>
<comment type="similarity">
    <text evidence="1">Belongs to the site-specific recombinase resolvase family.</text>
</comment>
<dbReference type="InterPro" id="IPR050639">
    <property type="entry name" value="SSR_resolvase"/>
</dbReference>
<evidence type="ECO:0000256" key="1">
    <source>
        <dbReference type="ARBA" id="ARBA00009913"/>
    </source>
</evidence>
<feature type="domain" description="Resolvase/invertase-type recombinase catalytic" evidence="8">
    <location>
        <begin position="23"/>
        <end position="159"/>
    </location>
</feature>
<feature type="region of interest" description="Disordered" evidence="7">
    <location>
        <begin position="1"/>
        <end position="34"/>
    </location>
</feature>
<evidence type="ECO:0000313" key="10">
    <source>
        <dbReference type="Proteomes" id="UP000312032"/>
    </source>
</evidence>
<dbReference type="SUPFAM" id="SSF46689">
    <property type="entry name" value="Homeodomain-like"/>
    <property type="match status" value="1"/>
</dbReference>
<dbReference type="PROSITE" id="PS00397">
    <property type="entry name" value="RECOMBINASES_1"/>
    <property type="match status" value="1"/>
</dbReference>
<dbReference type="Pfam" id="PF00239">
    <property type="entry name" value="Resolvase"/>
    <property type="match status" value="1"/>
</dbReference>
<comment type="caution">
    <text evidence="9">The sequence shown here is derived from an EMBL/GenBank/DDBJ whole genome shotgun (WGS) entry which is preliminary data.</text>
</comment>
<dbReference type="InterPro" id="IPR006120">
    <property type="entry name" value="Resolvase_HTH_dom"/>
</dbReference>
<gene>
    <name evidence="9" type="ORF">FHE74_10450</name>
</gene>
<dbReference type="CDD" id="cd00569">
    <property type="entry name" value="HTH_Hin_like"/>
    <property type="match status" value="1"/>
</dbReference>
<evidence type="ECO:0000256" key="5">
    <source>
        <dbReference type="PIRSR" id="PIRSR606118-50"/>
    </source>
</evidence>